<evidence type="ECO:0000313" key="3">
    <source>
        <dbReference type="Proteomes" id="UP001151532"/>
    </source>
</evidence>
<dbReference type="Proteomes" id="UP001151532">
    <property type="component" value="Chromosome 10"/>
</dbReference>
<keyword evidence="3" id="KW-1185">Reference proteome</keyword>
<name>A0A9Q0TT94_SALPP</name>
<feature type="region of interest" description="Disordered" evidence="1">
    <location>
        <begin position="1"/>
        <end position="32"/>
    </location>
</feature>
<evidence type="ECO:0000313" key="2">
    <source>
        <dbReference type="EMBL" id="KAJ6717424.1"/>
    </source>
</evidence>
<reference evidence="2" key="1">
    <citation type="submission" date="2022-11" db="EMBL/GenBank/DDBJ databases">
        <authorList>
            <person name="Hyden B.L."/>
            <person name="Feng K."/>
            <person name="Yates T."/>
            <person name="Jawdy S."/>
            <person name="Smart L.B."/>
            <person name="Muchero W."/>
        </authorList>
    </citation>
    <scope>NUCLEOTIDE SEQUENCE</scope>
    <source>
        <tissue evidence="2">Shoot tip</tissue>
    </source>
</reference>
<proteinExistence type="predicted"/>
<sequence>MEGKAEAPPKMASTTDTMKQKDESRDRDQVSSYKLKMLPSKKPKQDLNIAGKVKDVKILAATSAWKDLVPWSQAKKGNQW</sequence>
<organism evidence="2 3">
    <name type="scientific">Salix purpurea</name>
    <name type="common">Purple osier willow</name>
    <dbReference type="NCBI Taxonomy" id="77065"/>
    <lineage>
        <taxon>Eukaryota</taxon>
        <taxon>Viridiplantae</taxon>
        <taxon>Streptophyta</taxon>
        <taxon>Embryophyta</taxon>
        <taxon>Tracheophyta</taxon>
        <taxon>Spermatophyta</taxon>
        <taxon>Magnoliopsida</taxon>
        <taxon>eudicotyledons</taxon>
        <taxon>Gunneridae</taxon>
        <taxon>Pentapetalae</taxon>
        <taxon>rosids</taxon>
        <taxon>fabids</taxon>
        <taxon>Malpighiales</taxon>
        <taxon>Salicaceae</taxon>
        <taxon>Saliceae</taxon>
        <taxon>Salix</taxon>
    </lineage>
</organism>
<dbReference type="EMBL" id="JAPFFK010000014">
    <property type="protein sequence ID" value="KAJ6717424.1"/>
    <property type="molecule type" value="Genomic_DNA"/>
</dbReference>
<gene>
    <name evidence="2" type="ORF">OIU79_005580</name>
</gene>
<comment type="caution">
    <text evidence="2">The sequence shown here is derived from an EMBL/GenBank/DDBJ whole genome shotgun (WGS) entry which is preliminary data.</text>
</comment>
<evidence type="ECO:0000256" key="1">
    <source>
        <dbReference type="SAM" id="MobiDB-lite"/>
    </source>
</evidence>
<dbReference type="AlphaFoldDB" id="A0A9Q0TT94"/>
<reference evidence="2" key="2">
    <citation type="journal article" date="2023" name="Int. J. Mol. Sci.">
        <title>De Novo Assembly and Annotation of 11 Diverse Shrub Willow (Salix) Genomes Reveals Novel Gene Organization in Sex-Linked Regions.</title>
        <authorList>
            <person name="Hyden B."/>
            <person name="Feng K."/>
            <person name="Yates T.B."/>
            <person name="Jawdy S."/>
            <person name="Cereghino C."/>
            <person name="Smart L.B."/>
            <person name="Muchero W."/>
        </authorList>
    </citation>
    <scope>NUCLEOTIDE SEQUENCE</scope>
    <source>
        <tissue evidence="2">Shoot tip</tissue>
    </source>
</reference>
<feature type="compositionally biased region" description="Basic and acidic residues" evidence="1">
    <location>
        <begin position="18"/>
        <end position="29"/>
    </location>
</feature>
<accession>A0A9Q0TT94</accession>
<protein>
    <submittedName>
        <fullName evidence="2">Uncharacterized protein</fullName>
    </submittedName>
</protein>